<proteinExistence type="predicted"/>
<keyword evidence="1" id="KW-0067">ATP-binding</keyword>
<name>A0ABS9RZK7_9GAMM</name>
<dbReference type="SUPFAM" id="SSF52540">
    <property type="entry name" value="P-loop containing nucleoside triphosphate hydrolases"/>
    <property type="match status" value="1"/>
</dbReference>
<dbReference type="PANTHER" id="PTHR34301:SF8">
    <property type="entry name" value="ATPASE DOMAIN-CONTAINING PROTEIN"/>
    <property type="match status" value="1"/>
</dbReference>
<dbReference type="Gene3D" id="3.40.50.300">
    <property type="entry name" value="P-loop containing nucleotide triphosphate hydrolases"/>
    <property type="match status" value="1"/>
</dbReference>
<dbReference type="InterPro" id="IPR027417">
    <property type="entry name" value="P-loop_NTPase"/>
</dbReference>
<sequence>MVNHNCFYIAWNGGLVGKINPFQPNGPVAPGMFSGRLKEIQILEKGLFQTKNGNPLNFLITGERGIGKSSLLNYMRPLADGSIKSPDFERFDFIVINISISEKMGLVTLIKLIERNIKRKVGKVEKVRNFLDDTWSFVQRIKVMDSGVEKAAVVEDPDLLIDDLAYSLSQTCMRLTSPEKGEEKKDGIAFFIDESDNSPPELRIGYFFKVLTEMLQQHDCSNVMFVAAGLPEISEKLYSSHESSLRIFSELKIKELRPEDRYYVIEKGVERGNEVNAEKTTITKSAKSHISTLSEGYPHFIQQFSYSAFEFNSDGEISEDDVLSGAFNPGGALDAIGSRYYASRYHEQIKSDEYRAVLSIMAENMNDWTTKSYIKDMFSGSEQTLNNALQALTSRRIILRNQSKRGEYRLQQKGFALWIKLFGERGK</sequence>
<dbReference type="EMBL" id="JAKVPY010000033">
    <property type="protein sequence ID" value="MCH4565261.1"/>
    <property type="molecule type" value="Genomic_DNA"/>
</dbReference>
<keyword evidence="1" id="KW-0547">Nucleotide-binding</keyword>
<protein>
    <submittedName>
        <fullName evidence="1">ATP-binding protein</fullName>
    </submittedName>
</protein>
<dbReference type="GO" id="GO:0005524">
    <property type="term" value="F:ATP binding"/>
    <property type="evidence" value="ECO:0007669"/>
    <property type="project" value="UniProtKB-KW"/>
</dbReference>
<dbReference type="PANTHER" id="PTHR34301">
    <property type="entry name" value="DNA-BINDING PROTEIN-RELATED"/>
    <property type="match status" value="1"/>
</dbReference>
<dbReference type="Proteomes" id="UP001202117">
    <property type="component" value="Unassembled WGS sequence"/>
</dbReference>
<evidence type="ECO:0000313" key="1">
    <source>
        <dbReference type="EMBL" id="MCH4565261.1"/>
    </source>
</evidence>
<gene>
    <name evidence="1" type="ORF">MKP05_19360</name>
</gene>
<reference evidence="1 2" key="1">
    <citation type="submission" date="2022-02" db="EMBL/GenBank/DDBJ databases">
        <title>Halomonas fukangensis sp. nov., a halophilic bacterium isolated from a bulk soil of Kalidium foliatum at Fukang.</title>
        <authorList>
            <person name="Huang Y."/>
        </authorList>
    </citation>
    <scope>NUCLEOTIDE SEQUENCE [LARGE SCALE GENOMIC DNA]</scope>
    <source>
        <strain evidence="1 2">EGI 63088</strain>
    </source>
</reference>
<accession>A0ABS9RZK7</accession>
<keyword evidence="2" id="KW-1185">Reference proteome</keyword>
<comment type="caution">
    <text evidence="1">The sequence shown here is derived from an EMBL/GenBank/DDBJ whole genome shotgun (WGS) entry which is preliminary data.</text>
</comment>
<evidence type="ECO:0000313" key="2">
    <source>
        <dbReference type="Proteomes" id="UP001202117"/>
    </source>
</evidence>
<dbReference type="RefSeq" id="WP_240569802.1">
    <property type="nucleotide sequence ID" value="NZ_JAKVPY010000033.1"/>
</dbReference>
<organism evidence="1 2">
    <name type="scientific">Halomonas flagellata</name>
    <dbReference type="NCBI Taxonomy" id="2920385"/>
    <lineage>
        <taxon>Bacteria</taxon>
        <taxon>Pseudomonadati</taxon>
        <taxon>Pseudomonadota</taxon>
        <taxon>Gammaproteobacteria</taxon>
        <taxon>Oceanospirillales</taxon>
        <taxon>Halomonadaceae</taxon>
        <taxon>Halomonas</taxon>
    </lineage>
</organism>